<evidence type="ECO:0000313" key="2">
    <source>
        <dbReference type="Proteomes" id="UP000313359"/>
    </source>
</evidence>
<evidence type="ECO:0000313" key="1">
    <source>
        <dbReference type="EMBL" id="RPD59346.1"/>
    </source>
</evidence>
<sequence length="69" mass="8026">MFSPALPRPPELTTCTRRTDGPSLDNDYLSLFVRADIYWNVETFVLREFSMLRSGSMIRSTAFDRYCPN</sequence>
<organism evidence="1 2">
    <name type="scientific">Lentinus tigrinus ALCF2SS1-6</name>
    <dbReference type="NCBI Taxonomy" id="1328759"/>
    <lineage>
        <taxon>Eukaryota</taxon>
        <taxon>Fungi</taxon>
        <taxon>Dikarya</taxon>
        <taxon>Basidiomycota</taxon>
        <taxon>Agaricomycotina</taxon>
        <taxon>Agaricomycetes</taxon>
        <taxon>Polyporales</taxon>
        <taxon>Polyporaceae</taxon>
        <taxon>Lentinus</taxon>
    </lineage>
</organism>
<gene>
    <name evidence="1" type="ORF">L227DRAFT_158536</name>
</gene>
<keyword evidence="2" id="KW-1185">Reference proteome</keyword>
<accession>A0A5C2SDA1</accession>
<dbReference type="AlphaFoldDB" id="A0A5C2SDA1"/>
<protein>
    <submittedName>
        <fullName evidence="1">Uncharacterized protein</fullName>
    </submittedName>
</protein>
<dbReference type="EMBL" id="ML122270">
    <property type="protein sequence ID" value="RPD59346.1"/>
    <property type="molecule type" value="Genomic_DNA"/>
</dbReference>
<reference evidence="1" key="1">
    <citation type="journal article" date="2018" name="Genome Biol. Evol.">
        <title>Genomics and development of Lentinus tigrinus, a white-rot wood-decaying mushroom with dimorphic fruiting bodies.</title>
        <authorList>
            <person name="Wu B."/>
            <person name="Xu Z."/>
            <person name="Knudson A."/>
            <person name="Carlson A."/>
            <person name="Chen N."/>
            <person name="Kovaka S."/>
            <person name="LaButti K."/>
            <person name="Lipzen A."/>
            <person name="Pennachio C."/>
            <person name="Riley R."/>
            <person name="Schakwitz W."/>
            <person name="Umezawa K."/>
            <person name="Ohm R.A."/>
            <person name="Grigoriev I.V."/>
            <person name="Nagy L.G."/>
            <person name="Gibbons J."/>
            <person name="Hibbett D."/>
        </authorList>
    </citation>
    <scope>NUCLEOTIDE SEQUENCE [LARGE SCALE GENOMIC DNA]</scope>
    <source>
        <strain evidence="1">ALCF2SS1-6</strain>
    </source>
</reference>
<proteinExistence type="predicted"/>
<dbReference type="Proteomes" id="UP000313359">
    <property type="component" value="Unassembled WGS sequence"/>
</dbReference>
<name>A0A5C2SDA1_9APHY</name>